<evidence type="ECO:0008006" key="4">
    <source>
        <dbReference type="Google" id="ProtNLM"/>
    </source>
</evidence>
<dbReference type="Proteomes" id="UP000479000">
    <property type="component" value="Unassembled WGS sequence"/>
</dbReference>
<feature type="chain" id="PRO_5026161233" description="Peptidase S1 domain-containing protein" evidence="1">
    <location>
        <begin position="20"/>
        <end position="431"/>
    </location>
</feature>
<feature type="signal peptide" evidence="1">
    <location>
        <begin position="1"/>
        <end position="19"/>
    </location>
</feature>
<evidence type="ECO:0000256" key="1">
    <source>
        <dbReference type="SAM" id="SignalP"/>
    </source>
</evidence>
<keyword evidence="3" id="KW-1185">Reference proteome</keyword>
<evidence type="ECO:0000313" key="3">
    <source>
        <dbReference type="Proteomes" id="UP000479000"/>
    </source>
</evidence>
<dbReference type="EMBL" id="CADCXU010015622">
    <property type="protein sequence ID" value="CAB0004942.1"/>
    <property type="molecule type" value="Genomic_DNA"/>
</dbReference>
<dbReference type="OrthoDB" id="6645876at2759"/>
<name>A0A6H5GNF0_9HEMI</name>
<organism evidence="2 3">
    <name type="scientific">Nesidiocoris tenuis</name>
    <dbReference type="NCBI Taxonomy" id="355587"/>
    <lineage>
        <taxon>Eukaryota</taxon>
        <taxon>Metazoa</taxon>
        <taxon>Ecdysozoa</taxon>
        <taxon>Arthropoda</taxon>
        <taxon>Hexapoda</taxon>
        <taxon>Insecta</taxon>
        <taxon>Pterygota</taxon>
        <taxon>Neoptera</taxon>
        <taxon>Paraneoptera</taxon>
        <taxon>Hemiptera</taxon>
        <taxon>Heteroptera</taxon>
        <taxon>Panheteroptera</taxon>
        <taxon>Cimicomorpha</taxon>
        <taxon>Miridae</taxon>
        <taxon>Dicyphina</taxon>
        <taxon>Nesidiocoris</taxon>
    </lineage>
</organism>
<accession>A0A6H5GNF0</accession>
<dbReference type="InterPro" id="IPR009003">
    <property type="entry name" value="Peptidase_S1_PA"/>
</dbReference>
<sequence>MSTLYSIALFYLVLKTVVCPYSPPRWNQSVSFWGDPEIRRYWKFADKDADAWKFYTPGNDLIKYGYAGRAEFPFLIDLRGVGETEHYSGIGSLLTAHYILTSCLVVTYFYNVHRQFTEFEGPQEEVFSKVQALYAPNYLWEDEDKDIVQIQSHPEWDSDPFSVVNKVSGTRNVRTFFTTPRCYEAPPPYNYENDYGYLILESPILPNPPLLQFLRFAYSFLYNATALAPNETFHYSTNIDRRVCFVATYGRKFVNWVSNEISDYKMRYRVYQEEWHECLQVDDKELYRCPGGYGIYGERCTLYLEEPPLLMCFNVRNAVGAVCGYDFGSPIICDGQFYGMVTVAADEKFCNDLVPLAFVAIKDLVVHQIFRELTEATHLMDKQDEISAVKIERHVLNSSDHLLEGGRARPGQRRCSGEKPQPGLLTFSLLC</sequence>
<proteinExistence type="predicted"/>
<dbReference type="SUPFAM" id="SSF50494">
    <property type="entry name" value="Trypsin-like serine proteases"/>
    <property type="match status" value="1"/>
</dbReference>
<evidence type="ECO:0000313" key="2">
    <source>
        <dbReference type="EMBL" id="CAB0004942.1"/>
    </source>
</evidence>
<dbReference type="InterPro" id="IPR043504">
    <property type="entry name" value="Peptidase_S1_PA_chymotrypsin"/>
</dbReference>
<gene>
    <name evidence="2" type="ORF">NTEN_LOCUS10419</name>
</gene>
<reference evidence="2 3" key="1">
    <citation type="submission" date="2020-02" db="EMBL/GenBank/DDBJ databases">
        <authorList>
            <person name="Ferguson B K."/>
        </authorList>
    </citation>
    <scope>NUCLEOTIDE SEQUENCE [LARGE SCALE GENOMIC DNA]</scope>
</reference>
<protein>
    <recommendedName>
        <fullName evidence="4">Peptidase S1 domain-containing protein</fullName>
    </recommendedName>
</protein>
<dbReference type="Gene3D" id="2.40.10.10">
    <property type="entry name" value="Trypsin-like serine proteases"/>
    <property type="match status" value="1"/>
</dbReference>
<dbReference type="AlphaFoldDB" id="A0A6H5GNF0"/>
<keyword evidence="1" id="KW-0732">Signal</keyword>